<dbReference type="GO" id="GO:0016301">
    <property type="term" value="F:kinase activity"/>
    <property type="evidence" value="ECO:0007669"/>
    <property type="project" value="UniProtKB-KW"/>
</dbReference>
<sequence length="381" mass="43390">MAHLMPEAGSDLREKGDVFRNQLVLPNPNTDKSGHPGERFRWTDAGEAQVNFENQLQQQQQQQNYWQIQQQQQQQLYHNQQQQKQQQQALQHQQQQNKCQHSNQPQRFAKGSSTRPAHLARCSLIPRQPETTNTLQAVSISGDPVVDPYYQLDPAMSGQAPPSPEHAHNYCYDAEGEEQSPTCCTTTTDKLRRSNPATPRPQKNQEQVTKPRRVVTCGYRPVYHHNGKQEAKRRTCPWKGQVDYCYPELDFGSCPMPQAKRRRCYSEAELAGTGWGYCPPCVDDPRELIRPRDPRTPDSARPSGAPYFNHSEKCCPHTEAPLAIKGGFNFCDWLATVKDREAPEEFENSCFPSLCVWCAPVYVDCCPHYDDPAAYTIAKAS</sequence>
<feature type="region of interest" description="Disordered" evidence="1">
    <location>
        <begin position="85"/>
        <end position="117"/>
    </location>
</feature>
<keyword evidence="3" id="KW-0808">Transferase</keyword>
<reference evidence="3" key="1">
    <citation type="submission" date="2025-08" db="UniProtKB">
        <authorList>
            <consortium name="RefSeq"/>
        </authorList>
    </citation>
    <scope>IDENTIFICATION</scope>
</reference>
<organism evidence="2 3">
    <name type="scientific">Aplysia californica</name>
    <name type="common">California sea hare</name>
    <dbReference type="NCBI Taxonomy" id="6500"/>
    <lineage>
        <taxon>Eukaryota</taxon>
        <taxon>Metazoa</taxon>
        <taxon>Spiralia</taxon>
        <taxon>Lophotrochozoa</taxon>
        <taxon>Mollusca</taxon>
        <taxon>Gastropoda</taxon>
        <taxon>Heterobranchia</taxon>
        <taxon>Euthyneura</taxon>
        <taxon>Tectipleura</taxon>
        <taxon>Aplysiida</taxon>
        <taxon>Aplysioidea</taxon>
        <taxon>Aplysiidae</taxon>
        <taxon>Aplysia</taxon>
    </lineage>
</organism>
<evidence type="ECO:0000313" key="2">
    <source>
        <dbReference type="Proteomes" id="UP000694888"/>
    </source>
</evidence>
<gene>
    <name evidence="3" type="primary">LOC101846487</name>
</gene>
<keyword evidence="3" id="KW-0418">Kinase</keyword>
<feature type="compositionally biased region" description="Polar residues" evidence="1">
    <location>
        <begin position="195"/>
        <end position="208"/>
    </location>
</feature>
<protein>
    <submittedName>
        <fullName evidence="3">Probable serine/threonine-protein kinase yakA</fullName>
    </submittedName>
</protein>
<accession>A0ABM0ZUI5</accession>
<feature type="compositionally biased region" description="Low complexity" evidence="1">
    <location>
        <begin position="85"/>
        <end position="106"/>
    </location>
</feature>
<evidence type="ECO:0000313" key="3">
    <source>
        <dbReference type="RefSeq" id="XP_012934738.1"/>
    </source>
</evidence>
<proteinExistence type="predicted"/>
<feature type="region of interest" description="Disordered" evidence="1">
    <location>
        <begin position="182"/>
        <end position="210"/>
    </location>
</feature>
<dbReference type="Proteomes" id="UP000694888">
    <property type="component" value="Unplaced"/>
</dbReference>
<keyword evidence="2" id="KW-1185">Reference proteome</keyword>
<dbReference type="GeneID" id="101846487"/>
<feature type="region of interest" description="Disordered" evidence="1">
    <location>
        <begin position="1"/>
        <end position="39"/>
    </location>
</feature>
<dbReference type="RefSeq" id="XP_012934738.1">
    <property type="nucleotide sequence ID" value="XM_013079284.1"/>
</dbReference>
<name>A0ABM0ZUI5_APLCA</name>
<evidence type="ECO:0000256" key="1">
    <source>
        <dbReference type="SAM" id="MobiDB-lite"/>
    </source>
</evidence>